<reference evidence="4 5" key="1">
    <citation type="submission" date="2018-08" db="EMBL/GenBank/DDBJ databases">
        <title>A genome reference for cultivated species of the human gut microbiota.</title>
        <authorList>
            <person name="Zou Y."/>
            <person name="Xue W."/>
            <person name="Luo G."/>
        </authorList>
    </citation>
    <scope>NUCLEOTIDE SEQUENCE [LARGE SCALE GENOMIC DNA]</scope>
    <source>
        <strain evidence="4 5">AF48-16</strain>
    </source>
</reference>
<evidence type="ECO:0000256" key="2">
    <source>
        <dbReference type="ARBA" id="ARBA00023163"/>
    </source>
</evidence>
<keyword evidence="1" id="KW-0805">Transcription regulation</keyword>
<dbReference type="Pfam" id="PF05043">
    <property type="entry name" value="Mga"/>
    <property type="match status" value="1"/>
</dbReference>
<dbReference type="InterPro" id="IPR050661">
    <property type="entry name" value="BglG_antiterminators"/>
</dbReference>
<feature type="domain" description="Mga helix-turn-helix" evidence="3">
    <location>
        <begin position="86"/>
        <end position="162"/>
    </location>
</feature>
<evidence type="ECO:0000259" key="3">
    <source>
        <dbReference type="Pfam" id="PF05043"/>
    </source>
</evidence>
<protein>
    <submittedName>
        <fullName evidence="4">M protein trans-acting positive regulator</fullName>
    </submittedName>
</protein>
<proteinExistence type="predicted"/>
<sequence length="489" mass="57813">MRNFQINFITNTATIRWLKILMAFEKNYQCSTQGLAKISGSTTRTIVTDVTDLKEYFGDCLSIDSSHKGYIFSIKHSAVYLTKKRALIADEILFHIIESIFHNDLYSSSEWAEKYHISESTVLRYLRKVQPIFSFYRLEIQTNPICFIGEEINIRKFFHDFYYESEITAHTIFPPIAIQNITASAFSRCYQLDQHACSFGEFNYYLYITFERHCAGQRIELPKQIKKIFEQYNDFRLFSEINETVSEQYQKELPYEEVLYLFLLVKTRRSISNLAIEQTFCREYNHWPEIKQLAAAFVKDCLPDTQDSARDRLLVESFFTVAKIKQLLSPLLNHMISDTVQFVEEAYTDDYHLFKNYLLTQPLAREIWDSNTLEHLGTSLTMYVTSIKSLYWQAKKNIAFLFEGPFYLCQLLKCKSVRYLRSSRTFYFPDSNELSAGYLEKNQIDLIVTNYTEYITEYAQDIDYLLFKTFPDEHDWEALEEKLNANFNP</sequence>
<dbReference type="PANTHER" id="PTHR30185">
    <property type="entry name" value="CRYPTIC BETA-GLUCOSIDE BGL OPERON ANTITERMINATOR"/>
    <property type="match status" value="1"/>
</dbReference>
<accession>A0A415ER60</accession>
<name>A0A415ER60_ENTCA</name>
<organism evidence="4 5">
    <name type="scientific">Enterococcus casseliflavus</name>
    <name type="common">Enterococcus flavescens</name>
    <dbReference type="NCBI Taxonomy" id="37734"/>
    <lineage>
        <taxon>Bacteria</taxon>
        <taxon>Bacillati</taxon>
        <taxon>Bacillota</taxon>
        <taxon>Bacilli</taxon>
        <taxon>Lactobacillales</taxon>
        <taxon>Enterococcaceae</taxon>
        <taxon>Enterococcus</taxon>
    </lineage>
</organism>
<evidence type="ECO:0000256" key="1">
    <source>
        <dbReference type="ARBA" id="ARBA00023015"/>
    </source>
</evidence>
<evidence type="ECO:0000313" key="5">
    <source>
        <dbReference type="Proteomes" id="UP000286288"/>
    </source>
</evidence>
<comment type="caution">
    <text evidence="4">The sequence shown here is derived from an EMBL/GenBank/DDBJ whole genome shotgun (WGS) entry which is preliminary data.</text>
</comment>
<dbReference type="EMBL" id="QRMZ01000015">
    <property type="protein sequence ID" value="RHK05845.1"/>
    <property type="molecule type" value="Genomic_DNA"/>
</dbReference>
<dbReference type="AlphaFoldDB" id="A0A415ER60"/>
<dbReference type="InterPro" id="IPR007737">
    <property type="entry name" value="Mga_HTH"/>
</dbReference>
<gene>
    <name evidence="4" type="ORF">DW084_12000</name>
</gene>
<dbReference type="Proteomes" id="UP000286288">
    <property type="component" value="Unassembled WGS sequence"/>
</dbReference>
<evidence type="ECO:0000313" key="4">
    <source>
        <dbReference type="EMBL" id="RHK05845.1"/>
    </source>
</evidence>
<keyword evidence="2" id="KW-0804">Transcription</keyword>
<dbReference type="PANTHER" id="PTHR30185:SF18">
    <property type="entry name" value="TRANSCRIPTIONAL REGULATOR MTLR"/>
    <property type="match status" value="1"/>
</dbReference>